<dbReference type="EMBL" id="FQWO01000005">
    <property type="protein sequence ID" value="SHG89321.1"/>
    <property type="molecule type" value="Genomic_DNA"/>
</dbReference>
<dbReference type="InterPro" id="IPR048131">
    <property type="entry name" value="HAEPLYID-like"/>
</dbReference>
<protein>
    <recommendedName>
        <fullName evidence="5">Phosphoribosylformylglycinamidine synthase</fullName>
    </recommendedName>
</protein>
<sequence>MTSIVQAQTKPTPIKLEKVKHIEPLYIDLVRDLGARKGEKELNVAGDFINSKTYSEYAVLAEYEFAPINRLGLEIETDFSFYKQISDVKDIPKNKLDNLRLSAQYSFYVSTKYSTTLAIGYTQVFEFTDFKNYDRQQLITGTIYSPFFVAAKRWGSNFHTLILAGPLLKHTFHTEYTNVNWQFNTSLAYAIPNTSHFVGIEFNKALVDGKFEMTMRPQSKIQINHVLALGLVLGFPLTKSEEKFSSFFRVIYEL</sequence>
<reference evidence="2" key="1">
    <citation type="submission" date="2016-11" db="EMBL/GenBank/DDBJ databases">
        <authorList>
            <person name="Jaros S."/>
            <person name="Januszkiewicz K."/>
            <person name="Wedrychowicz H."/>
        </authorList>
    </citation>
    <scope>NUCLEOTIDE SEQUENCE [LARGE SCALE GENOMIC DNA]</scope>
    <source>
        <strain evidence="2">DSM 19729</strain>
    </source>
</reference>
<dbReference type="Proteomes" id="UP000237771">
    <property type="component" value="Unassembled WGS sequence"/>
</dbReference>
<evidence type="ECO:0000313" key="2">
    <source>
        <dbReference type="EMBL" id="SHG89321.1"/>
    </source>
</evidence>
<organism evidence="2 3">
    <name type="scientific">Flavobacterium granuli</name>
    <dbReference type="NCBI Taxonomy" id="280093"/>
    <lineage>
        <taxon>Bacteria</taxon>
        <taxon>Pseudomonadati</taxon>
        <taxon>Bacteroidota</taxon>
        <taxon>Flavobacteriia</taxon>
        <taxon>Flavobacteriales</taxon>
        <taxon>Flavobacteriaceae</taxon>
        <taxon>Flavobacterium</taxon>
    </lineage>
</organism>
<evidence type="ECO:0008006" key="5">
    <source>
        <dbReference type="Google" id="ProtNLM"/>
    </source>
</evidence>
<gene>
    <name evidence="1" type="ORF">BC624_10516</name>
    <name evidence="2" type="ORF">SAMN05443373_10516</name>
</gene>
<name>A0A1M5NIH3_9FLAO</name>
<dbReference type="NCBIfam" id="NF041634">
    <property type="entry name" value="HAEPLYID"/>
    <property type="match status" value="1"/>
</dbReference>
<dbReference type="STRING" id="280093.SAMN05443373_10516"/>
<reference evidence="3" key="2">
    <citation type="submission" date="2016-11" db="EMBL/GenBank/DDBJ databases">
        <authorList>
            <person name="Varghese N."/>
            <person name="Submissions S."/>
        </authorList>
    </citation>
    <scope>NUCLEOTIDE SEQUENCE [LARGE SCALE GENOMIC DNA]</scope>
    <source>
        <strain evidence="3">DSM 19729</strain>
    </source>
</reference>
<evidence type="ECO:0000313" key="4">
    <source>
        <dbReference type="Proteomes" id="UP000237771"/>
    </source>
</evidence>
<dbReference type="EMBL" id="PVUB01000005">
    <property type="protein sequence ID" value="PRZ23294.1"/>
    <property type="molecule type" value="Genomic_DNA"/>
</dbReference>
<dbReference type="Proteomes" id="UP000184384">
    <property type="component" value="Unassembled WGS sequence"/>
</dbReference>
<reference evidence="1 4" key="3">
    <citation type="submission" date="2018-03" db="EMBL/GenBank/DDBJ databases">
        <title>Genomic Encyclopedia of Archaeal and Bacterial Type Strains, Phase II (KMG-II): from individual species to whole genera.</title>
        <authorList>
            <person name="Goeker M."/>
        </authorList>
    </citation>
    <scope>NUCLEOTIDE SEQUENCE [LARGE SCALE GENOMIC DNA]</scope>
    <source>
        <strain evidence="1 4">DSM 17797</strain>
    </source>
</reference>
<proteinExistence type="predicted"/>
<dbReference type="AlphaFoldDB" id="A0A1M5NIH3"/>
<accession>A0A1M5NIH3</accession>
<evidence type="ECO:0000313" key="3">
    <source>
        <dbReference type="Proteomes" id="UP000184384"/>
    </source>
</evidence>
<evidence type="ECO:0000313" key="1">
    <source>
        <dbReference type="EMBL" id="PRZ23294.1"/>
    </source>
</evidence>
<keyword evidence="4" id="KW-1185">Reference proteome</keyword>